<organism evidence="3 4">
    <name type="scientific">Chryseobacterium wanjuense</name>
    <dbReference type="NCBI Taxonomy" id="356305"/>
    <lineage>
        <taxon>Bacteria</taxon>
        <taxon>Pseudomonadati</taxon>
        <taxon>Bacteroidota</taxon>
        <taxon>Flavobacteriia</taxon>
        <taxon>Flavobacteriales</taxon>
        <taxon>Weeksellaceae</taxon>
        <taxon>Chryseobacterium group</taxon>
        <taxon>Chryseobacterium</taxon>
    </lineage>
</organism>
<dbReference type="InterPro" id="IPR004437">
    <property type="entry name" value="ParB/RepB/Spo0J"/>
</dbReference>
<sequence length="312" mass="36303">MGEKNIKNLISSFRPQPFKFMELTLDVIEGDPNQPRKAFGFGAGGDYSRLLKSISHYGIEDPIKVSEIEEGRFLIMDGHRRFSCAKELELETVPCRVYPKMSEGEFEARRFEMQNNRRSWKPMEKANAIHKITAEYKDATKKELANLLGISPVHLSHYIGLRDMRVEYLELMSDYNMKEYQRIAFMQMLPKLRKIKQYEIDNIIKILFKKISDNVMFVANDFKTLSKIFTNASLHEEEILNFLTEPLMTVNELSEKSRLSGFSSQIKGLIKELSTKKSLNIRLTEKEQNLLDDLHKLMGTFTDNAEYFSTEV</sequence>
<dbReference type="PANTHER" id="PTHR33375">
    <property type="entry name" value="CHROMOSOME-PARTITIONING PROTEIN PARB-RELATED"/>
    <property type="match status" value="1"/>
</dbReference>
<dbReference type="GO" id="GO:0003677">
    <property type="term" value="F:DNA binding"/>
    <property type="evidence" value="ECO:0007669"/>
    <property type="project" value="InterPro"/>
</dbReference>
<proteinExistence type="inferred from homology"/>
<dbReference type="InterPro" id="IPR003115">
    <property type="entry name" value="ParB_N"/>
</dbReference>
<dbReference type="Gene3D" id="1.10.10.2830">
    <property type="match status" value="1"/>
</dbReference>
<name>A0A1I0NB78_9FLAO</name>
<reference evidence="4" key="1">
    <citation type="submission" date="2016-10" db="EMBL/GenBank/DDBJ databases">
        <authorList>
            <person name="Varghese N."/>
            <person name="Submissions S."/>
        </authorList>
    </citation>
    <scope>NUCLEOTIDE SEQUENCE [LARGE SCALE GENOMIC DNA]</scope>
    <source>
        <strain evidence="4">DSM 17724</strain>
    </source>
</reference>
<keyword evidence="4" id="KW-1185">Reference proteome</keyword>
<evidence type="ECO:0000313" key="3">
    <source>
        <dbReference type="EMBL" id="SEV98441.1"/>
    </source>
</evidence>
<gene>
    <name evidence="3" type="ORF">SAMN05421841_0485</name>
</gene>
<dbReference type="PANTHER" id="PTHR33375:SF1">
    <property type="entry name" value="CHROMOSOME-PARTITIONING PROTEIN PARB-RELATED"/>
    <property type="match status" value="1"/>
</dbReference>
<dbReference type="GO" id="GO:0007059">
    <property type="term" value="P:chromosome segregation"/>
    <property type="evidence" value="ECO:0007669"/>
    <property type="project" value="TreeGrafter"/>
</dbReference>
<feature type="domain" description="ParB-like N-terminal" evidence="2">
    <location>
        <begin position="21"/>
        <end position="117"/>
    </location>
</feature>
<evidence type="ECO:0000259" key="2">
    <source>
        <dbReference type="SMART" id="SM00470"/>
    </source>
</evidence>
<dbReference type="NCBIfam" id="TIGR00180">
    <property type="entry name" value="parB_part"/>
    <property type="match status" value="1"/>
</dbReference>
<evidence type="ECO:0000313" key="4">
    <source>
        <dbReference type="Proteomes" id="UP000199469"/>
    </source>
</evidence>
<accession>A0A1I0NB78</accession>
<dbReference type="Pfam" id="PF02195">
    <property type="entry name" value="ParB_N"/>
    <property type="match status" value="1"/>
</dbReference>
<dbReference type="GO" id="GO:0005694">
    <property type="term" value="C:chromosome"/>
    <property type="evidence" value="ECO:0007669"/>
    <property type="project" value="TreeGrafter"/>
</dbReference>
<dbReference type="Gene3D" id="3.90.1530.10">
    <property type="entry name" value="Conserved hypothetical protein from pyrococcus furiosus pfu- 392566-001, ParB domain"/>
    <property type="match status" value="1"/>
</dbReference>
<dbReference type="AlphaFoldDB" id="A0A1I0NB78"/>
<dbReference type="OrthoDB" id="9802051at2"/>
<dbReference type="Proteomes" id="UP000199469">
    <property type="component" value="Unassembled WGS sequence"/>
</dbReference>
<protein>
    <submittedName>
        <fullName evidence="3">ParB/RepB/Spo0J family partition protein</fullName>
    </submittedName>
</protein>
<comment type="similarity">
    <text evidence="1">Belongs to the ParB family.</text>
</comment>
<dbReference type="EMBL" id="FOIU01000001">
    <property type="protein sequence ID" value="SEV98441.1"/>
    <property type="molecule type" value="Genomic_DNA"/>
</dbReference>
<dbReference type="STRING" id="356305.SAMN05421841_0485"/>
<dbReference type="RefSeq" id="WP_089790468.1">
    <property type="nucleotide sequence ID" value="NZ_FOIU01000001.1"/>
</dbReference>
<dbReference type="SMART" id="SM00470">
    <property type="entry name" value="ParB"/>
    <property type="match status" value="1"/>
</dbReference>
<dbReference type="InterPro" id="IPR036086">
    <property type="entry name" value="ParB/Sulfiredoxin_sf"/>
</dbReference>
<dbReference type="SUPFAM" id="SSF110849">
    <property type="entry name" value="ParB/Sulfiredoxin"/>
    <property type="match status" value="1"/>
</dbReference>
<evidence type="ECO:0000256" key="1">
    <source>
        <dbReference type="ARBA" id="ARBA00006295"/>
    </source>
</evidence>
<dbReference type="InterPro" id="IPR050336">
    <property type="entry name" value="Chromosome_partition/occlusion"/>
</dbReference>